<dbReference type="EMBL" id="PFBZ01000160">
    <property type="protein sequence ID" value="PIT86336.1"/>
    <property type="molecule type" value="Genomic_DNA"/>
</dbReference>
<dbReference type="EC" id="2.6.1.-" evidence="6"/>
<dbReference type="InterPro" id="IPR015421">
    <property type="entry name" value="PyrdxlP-dep_Trfase_major"/>
</dbReference>
<evidence type="ECO:0000256" key="1">
    <source>
        <dbReference type="ARBA" id="ARBA00001933"/>
    </source>
</evidence>
<comment type="cofactor">
    <cofactor evidence="1 6">
        <name>pyridoxal 5'-phosphate</name>
        <dbReference type="ChEBI" id="CHEBI:597326"/>
    </cofactor>
</comment>
<evidence type="ECO:0000313" key="9">
    <source>
        <dbReference type="Proteomes" id="UP000229362"/>
    </source>
</evidence>
<organism evidence="8 9">
    <name type="scientific">Candidatus Magasanikbacteria bacterium CG10_big_fil_rev_8_21_14_0_10_43_6</name>
    <dbReference type="NCBI Taxonomy" id="1974650"/>
    <lineage>
        <taxon>Bacteria</taxon>
        <taxon>Candidatus Magasanikiibacteriota</taxon>
    </lineage>
</organism>
<evidence type="ECO:0000256" key="3">
    <source>
        <dbReference type="ARBA" id="ARBA00022576"/>
    </source>
</evidence>
<dbReference type="SUPFAM" id="SSF53383">
    <property type="entry name" value="PLP-dependent transferases"/>
    <property type="match status" value="1"/>
</dbReference>
<keyword evidence="5" id="KW-0663">Pyridoxal phosphate</keyword>
<feature type="domain" description="Aminotransferase class I/classII large" evidence="7">
    <location>
        <begin position="31"/>
        <end position="379"/>
    </location>
</feature>
<dbReference type="GO" id="GO:0008483">
    <property type="term" value="F:transaminase activity"/>
    <property type="evidence" value="ECO:0007669"/>
    <property type="project" value="UniProtKB-KW"/>
</dbReference>
<dbReference type="GO" id="GO:0030170">
    <property type="term" value="F:pyridoxal phosphate binding"/>
    <property type="evidence" value="ECO:0007669"/>
    <property type="project" value="InterPro"/>
</dbReference>
<comment type="similarity">
    <text evidence="2 6">Belongs to the class-I pyridoxal-phosphate-dependent aminotransferase family.</text>
</comment>
<sequence>MKFSTRLNIPPSETLAINTLANKKKAAGERVYNLSAGEPLVQTPPVIIDAAVAALQAEKTNYTPMAGILELRETASTWLNKQYGADFSVAETFVTNGGKFGLYALCQTLLNPGDEAIIIAPYWVSYAAMVQLAGGCPIVLHTKEEEQWKLDVGDLERSITQKTTCLILNNGSNPTGVLYTKEELQNILHVCAQRNILVISDEVYSGLVYDGHEYISCSSLGQYKDTVIVVHSMSKNFGMTGWRVGFVFGREALIQKLTTLQGQSTSNTASVSQWAAVAAFEHANDIIPSMQATLQSRRDIFFTEFERIFHYQLSLPPCGLYYFIPLTAFGVRETDSVAFCSRVLAEANVAMVPGAAFAMEGYVRCSFGVSEDEIIEALAA</sequence>
<comment type="caution">
    <text evidence="8">The sequence shown here is derived from an EMBL/GenBank/DDBJ whole genome shotgun (WGS) entry which is preliminary data.</text>
</comment>
<evidence type="ECO:0000256" key="5">
    <source>
        <dbReference type="ARBA" id="ARBA00022898"/>
    </source>
</evidence>
<dbReference type="GO" id="GO:0006520">
    <property type="term" value="P:amino acid metabolic process"/>
    <property type="evidence" value="ECO:0007669"/>
    <property type="project" value="InterPro"/>
</dbReference>
<dbReference type="InterPro" id="IPR015422">
    <property type="entry name" value="PyrdxlP-dep_Trfase_small"/>
</dbReference>
<dbReference type="InterPro" id="IPR004839">
    <property type="entry name" value="Aminotransferase_I/II_large"/>
</dbReference>
<dbReference type="Gene3D" id="3.90.1150.10">
    <property type="entry name" value="Aspartate Aminotransferase, domain 1"/>
    <property type="match status" value="1"/>
</dbReference>
<dbReference type="InterPro" id="IPR050596">
    <property type="entry name" value="AspAT/PAT-like"/>
</dbReference>
<name>A0A2M6W0L6_9BACT</name>
<evidence type="ECO:0000256" key="4">
    <source>
        <dbReference type="ARBA" id="ARBA00022679"/>
    </source>
</evidence>
<evidence type="ECO:0000259" key="7">
    <source>
        <dbReference type="Pfam" id="PF00155"/>
    </source>
</evidence>
<feature type="non-terminal residue" evidence="8">
    <location>
        <position position="380"/>
    </location>
</feature>
<proteinExistence type="inferred from homology"/>
<dbReference type="InterPro" id="IPR015424">
    <property type="entry name" value="PyrdxlP-dep_Trfase"/>
</dbReference>
<reference evidence="9" key="1">
    <citation type="submission" date="2017-09" db="EMBL/GenBank/DDBJ databases">
        <title>Depth-based differentiation of microbial function through sediment-hosted aquifers and enrichment of novel symbionts in the deep terrestrial subsurface.</title>
        <authorList>
            <person name="Probst A.J."/>
            <person name="Ladd B."/>
            <person name="Jarett J.K."/>
            <person name="Geller-Mcgrath D.E."/>
            <person name="Sieber C.M.K."/>
            <person name="Emerson J.B."/>
            <person name="Anantharaman K."/>
            <person name="Thomas B.C."/>
            <person name="Malmstrom R."/>
            <person name="Stieglmeier M."/>
            <person name="Klingl A."/>
            <person name="Woyke T."/>
            <person name="Ryan C.M."/>
            <person name="Banfield J.F."/>
        </authorList>
    </citation>
    <scope>NUCLEOTIDE SEQUENCE [LARGE SCALE GENOMIC DNA]</scope>
</reference>
<keyword evidence="3 6" id="KW-0032">Aminotransferase</keyword>
<gene>
    <name evidence="8" type="ORF">COU33_03745</name>
</gene>
<evidence type="ECO:0000256" key="2">
    <source>
        <dbReference type="ARBA" id="ARBA00007441"/>
    </source>
</evidence>
<dbReference type="Pfam" id="PF00155">
    <property type="entry name" value="Aminotran_1_2"/>
    <property type="match status" value="1"/>
</dbReference>
<protein>
    <recommendedName>
        <fullName evidence="6">Aminotransferase</fullName>
        <ecNumber evidence="6">2.6.1.-</ecNumber>
    </recommendedName>
</protein>
<keyword evidence="4 6" id="KW-0808">Transferase</keyword>
<accession>A0A2M6W0L6</accession>
<dbReference type="PANTHER" id="PTHR46383">
    <property type="entry name" value="ASPARTATE AMINOTRANSFERASE"/>
    <property type="match status" value="1"/>
</dbReference>
<dbReference type="Proteomes" id="UP000229362">
    <property type="component" value="Unassembled WGS sequence"/>
</dbReference>
<dbReference type="PROSITE" id="PS00105">
    <property type="entry name" value="AA_TRANSFER_CLASS_1"/>
    <property type="match status" value="1"/>
</dbReference>
<dbReference type="PANTHER" id="PTHR46383:SF1">
    <property type="entry name" value="ASPARTATE AMINOTRANSFERASE"/>
    <property type="match status" value="1"/>
</dbReference>
<evidence type="ECO:0000313" key="8">
    <source>
        <dbReference type="EMBL" id="PIT86336.1"/>
    </source>
</evidence>
<dbReference type="AlphaFoldDB" id="A0A2M6W0L6"/>
<dbReference type="Gene3D" id="3.40.640.10">
    <property type="entry name" value="Type I PLP-dependent aspartate aminotransferase-like (Major domain)"/>
    <property type="match status" value="1"/>
</dbReference>
<dbReference type="CDD" id="cd00609">
    <property type="entry name" value="AAT_like"/>
    <property type="match status" value="1"/>
</dbReference>
<dbReference type="InterPro" id="IPR004838">
    <property type="entry name" value="NHTrfase_class1_PyrdxlP-BS"/>
</dbReference>
<dbReference type="FunFam" id="3.40.640.10:FF:000033">
    <property type="entry name" value="Aspartate aminotransferase"/>
    <property type="match status" value="1"/>
</dbReference>
<evidence type="ECO:0000256" key="6">
    <source>
        <dbReference type="RuleBase" id="RU000481"/>
    </source>
</evidence>